<feature type="transmembrane region" description="Helical" evidence="1">
    <location>
        <begin position="62"/>
        <end position="79"/>
    </location>
</feature>
<evidence type="ECO:0000313" key="3">
    <source>
        <dbReference type="Proteomes" id="UP000292235"/>
    </source>
</evidence>
<proteinExistence type="predicted"/>
<feature type="transmembrane region" description="Helical" evidence="1">
    <location>
        <begin position="21"/>
        <end position="42"/>
    </location>
</feature>
<feature type="transmembrane region" description="Helical" evidence="1">
    <location>
        <begin position="255"/>
        <end position="274"/>
    </location>
</feature>
<sequence>MATMDNATPAARRPEADRLRARRLAAATVAWSAAYAGLQAYWRIVGPPGKMSPVGYDLMLFSGWWAVALCGAAALLAVGMTRPVPGRAVGVLLLLGALGTAGALVVAVTPLLLDVVGALLPGLGIGLYPLGALSRLGCLGLAVLLITLASAYRRTSGLGCLGCGRVRSVAHLREATPRWAYAAAYLTILGWLLRVLAQAGVGMEAVPFAGGPSLVLFEVGFVLAGVLLPLALVHRWGRVWPRWVPGLAGRRVPRWLVLGPAIGISGGLLTYFGADLVNMVYRSLDGRPAYPVEQLPQAFFWVAVPAYVLWGLGLAVAAYSYHHRTRTACRECEGAHLL</sequence>
<keyword evidence="1" id="KW-0812">Transmembrane</keyword>
<dbReference type="Proteomes" id="UP000292235">
    <property type="component" value="Chromosome"/>
</dbReference>
<dbReference type="EMBL" id="CP036455">
    <property type="protein sequence ID" value="QBI56206.1"/>
    <property type="molecule type" value="Genomic_DNA"/>
</dbReference>
<reference evidence="2 3" key="1">
    <citation type="submission" date="2019-02" db="EMBL/GenBank/DDBJ databases">
        <authorList>
            <person name="Khodamoradi S."/>
            <person name="Hahnke R.L."/>
            <person name="Kaempfer P."/>
            <person name="Schumann P."/>
            <person name="Rohde M."/>
            <person name="Steinert M."/>
            <person name="Luzhetskyy A."/>
            <person name="Wink J."/>
            <person name="Ruckert C."/>
        </authorList>
    </citation>
    <scope>NUCLEOTIDE SEQUENCE [LARGE SCALE GENOMIC DNA]</scope>
    <source>
        <strain evidence="2 3">M2</strain>
    </source>
</reference>
<feature type="transmembrane region" description="Helical" evidence="1">
    <location>
        <begin position="125"/>
        <end position="148"/>
    </location>
</feature>
<evidence type="ECO:0000313" key="2">
    <source>
        <dbReference type="EMBL" id="QBI56206.1"/>
    </source>
</evidence>
<keyword evidence="1" id="KW-1133">Transmembrane helix</keyword>
<protein>
    <submittedName>
        <fullName evidence="2">Uncharacterized protein</fullName>
    </submittedName>
</protein>
<name>A0A4P6Q622_9ACTN</name>
<feature type="transmembrane region" description="Helical" evidence="1">
    <location>
        <begin position="179"/>
        <end position="201"/>
    </location>
</feature>
<keyword evidence="3" id="KW-1185">Reference proteome</keyword>
<gene>
    <name evidence="2" type="ORF">EKD16_22265</name>
</gene>
<accession>A0A4P6Q622</accession>
<feature type="transmembrane region" description="Helical" evidence="1">
    <location>
        <begin position="298"/>
        <end position="321"/>
    </location>
</feature>
<dbReference type="KEGG" id="strr:EKD16_22265"/>
<feature type="transmembrane region" description="Helical" evidence="1">
    <location>
        <begin position="213"/>
        <end position="234"/>
    </location>
</feature>
<dbReference type="AlphaFoldDB" id="A0A4P6Q622"/>
<organism evidence="2 3">
    <name type="scientific">Streptomonospora litoralis</name>
    <dbReference type="NCBI Taxonomy" id="2498135"/>
    <lineage>
        <taxon>Bacteria</taxon>
        <taxon>Bacillati</taxon>
        <taxon>Actinomycetota</taxon>
        <taxon>Actinomycetes</taxon>
        <taxon>Streptosporangiales</taxon>
        <taxon>Nocardiopsidaceae</taxon>
        <taxon>Streptomonospora</taxon>
    </lineage>
</organism>
<keyword evidence="1" id="KW-0472">Membrane</keyword>
<evidence type="ECO:0000256" key="1">
    <source>
        <dbReference type="SAM" id="Phobius"/>
    </source>
</evidence>
<feature type="transmembrane region" description="Helical" evidence="1">
    <location>
        <begin position="91"/>
        <end position="113"/>
    </location>
</feature>